<protein>
    <recommendedName>
        <fullName evidence="2">PD-(D/E)XK nuclease-like domain-containing protein</fullName>
    </recommendedName>
</protein>
<dbReference type="STRING" id="644352.J3NUT8"/>
<dbReference type="AlphaFoldDB" id="J3NUT8"/>
<accession>J3NUT8</accession>
<feature type="region of interest" description="Disordered" evidence="1">
    <location>
        <begin position="1"/>
        <end position="117"/>
    </location>
</feature>
<dbReference type="EnsemblFungi" id="EJT79962">
    <property type="protein sequence ID" value="EJT79962"/>
    <property type="gene ID" value="GGTG_05044"/>
</dbReference>
<dbReference type="eggNOG" id="ENOG502SSXD">
    <property type="taxonomic scope" value="Eukaryota"/>
</dbReference>
<reference evidence="4" key="5">
    <citation type="submission" date="2018-04" db="UniProtKB">
        <authorList>
            <consortium name="EnsemblFungi"/>
        </authorList>
    </citation>
    <scope>IDENTIFICATION</scope>
    <source>
        <strain evidence="4">R3-111a-1</strain>
    </source>
</reference>
<dbReference type="InterPro" id="IPR046797">
    <property type="entry name" value="PDDEXK_12"/>
</dbReference>
<proteinExistence type="predicted"/>
<dbReference type="Pfam" id="PF20516">
    <property type="entry name" value="PDDEXK_12"/>
    <property type="match status" value="1"/>
</dbReference>
<feature type="domain" description="PD-(D/E)XK nuclease-like" evidence="2">
    <location>
        <begin position="179"/>
        <end position="446"/>
    </location>
</feature>
<dbReference type="GeneID" id="20345502"/>
<dbReference type="OrthoDB" id="4161186at2759"/>
<dbReference type="EMBL" id="GL385396">
    <property type="protein sequence ID" value="EJT79962.1"/>
    <property type="molecule type" value="Genomic_DNA"/>
</dbReference>
<evidence type="ECO:0000256" key="1">
    <source>
        <dbReference type="SAM" id="MobiDB-lite"/>
    </source>
</evidence>
<dbReference type="Proteomes" id="UP000006039">
    <property type="component" value="Unassembled WGS sequence"/>
</dbReference>
<organism evidence="3">
    <name type="scientific">Gaeumannomyces tritici (strain R3-111a-1)</name>
    <name type="common">Wheat and barley take-all root rot fungus</name>
    <name type="synonym">Gaeumannomyces graminis var. tritici</name>
    <dbReference type="NCBI Taxonomy" id="644352"/>
    <lineage>
        <taxon>Eukaryota</taxon>
        <taxon>Fungi</taxon>
        <taxon>Dikarya</taxon>
        <taxon>Ascomycota</taxon>
        <taxon>Pezizomycotina</taxon>
        <taxon>Sordariomycetes</taxon>
        <taxon>Sordariomycetidae</taxon>
        <taxon>Magnaporthales</taxon>
        <taxon>Magnaporthaceae</taxon>
        <taxon>Gaeumannomyces</taxon>
    </lineage>
</organism>
<dbReference type="VEuPathDB" id="FungiDB:GGTG_05044"/>
<reference evidence="5" key="1">
    <citation type="submission" date="2010-07" db="EMBL/GenBank/DDBJ databases">
        <title>The genome sequence of Gaeumannomyces graminis var. tritici strain R3-111a-1.</title>
        <authorList>
            <consortium name="The Broad Institute Genome Sequencing Platform"/>
            <person name="Ma L.-J."/>
            <person name="Dead R."/>
            <person name="Young S."/>
            <person name="Zeng Q."/>
            <person name="Koehrsen M."/>
            <person name="Alvarado L."/>
            <person name="Berlin A."/>
            <person name="Chapman S.B."/>
            <person name="Chen Z."/>
            <person name="Freedman E."/>
            <person name="Gellesch M."/>
            <person name="Goldberg J."/>
            <person name="Griggs A."/>
            <person name="Gujja S."/>
            <person name="Heilman E.R."/>
            <person name="Heiman D."/>
            <person name="Hepburn T."/>
            <person name="Howarth C."/>
            <person name="Jen D."/>
            <person name="Larson L."/>
            <person name="Mehta T."/>
            <person name="Neiman D."/>
            <person name="Pearson M."/>
            <person name="Roberts A."/>
            <person name="Saif S."/>
            <person name="Shea T."/>
            <person name="Shenoy N."/>
            <person name="Sisk P."/>
            <person name="Stolte C."/>
            <person name="Sykes S."/>
            <person name="Walk T."/>
            <person name="White J."/>
            <person name="Yandava C."/>
            <person name="Haas B."/>
            <person name="Nusbaum C."/>
            <person name="Birren B."/>
        </authorList>
    </citation>
    <scope>NUCLEOTIDE SEQUENCE [LARGE SCALE GENOMIC DNA]</scope>
    <source>
        <strain evidence="5">R3-111a-1</strain>
    </source>
</reference>
<evidence type="ECO:0000313" key="5">
    <source>
        <dbReference type="Proteomes" id="UP000006039"/>
    </source>
</evidence>
<name>J3NUT8_GAET3</name>
<dbReference type="HOGENOM" id="CLU_027219_0_2_1"/>
<evidence type="ECO:0000313" key="4">
    <source>
        <dbReference type="EnsemblFungi" id="EJT79962"/>
    </source>
</evidence>
<reference evidence="3" key="2">
    <citation type="submission" date="2010-07" db="EMBL/GenBank/DDBJ databases">
        <authorList>
            <consortium name="The Broad Institute Genome Sequencing Platform"/>
            <consortium name="Broad Institute Genome Sequencing Center for Infectious Disease"/>
            <person name="Ma L.-J."/>
            <person name="Dead R."/>
            <person name="Young S."/>
            <person name="Zeng Q."/>
            <person name="Koehrsen M."/>
            <person name="Alvarado L."/>
            <person name="Berlin A."/>
            <person name="Chapman S.B."/>
            <person name="Chen Z."/>
            <person name="Freedman E."/>
            <person name="Gellesch M."/>
            <person name="Goldberg J."/>
            <person name="Griggs A."/>
            <person name="Gujja S."/>
            <person name="Heilman E.R."/>
            <person name="Heiman D."/>
            <person name="Hepburn T."/>
            <person name="Howarth C."/>
            <person name="Jen D."/>
            <person name="Larson L."/>
            <person name="Mehta T."/>
            <person name="Neiman D."/>
            <person name="Pearson M."/>
            <person name="Roberts A."/>
            <person name="Saif S."/>
            <person name="Shea T."/>
            <person name="Shenoy N."/>
            <person name="Sisk P."/>
            <person name="Stolte C."/>
            <person name="Sykes S."/>
            <person name="Walk T."/>
            <person name="White J."/>
            <person name="Yandava C."/>
            <person name="Haas B."/>
            <person name="Nusbaum C."/>
            <person name="Birren B."/>
        </authorList>
    </citation>
    <scope>NUCLEOTIDE SEQUENCE</scope>
    <source>
        <strain evidence="3">R3-111a-1</strain>
    </source>
</reference>
<reference evidence="3" key="3">
    <citation type="submission" date="2010-09" db="EMBL/GenBank/DDBJ databases">
        <title>Annotation of Gaeumannomyces graminis var. tritici R3-111a-1.</title>
        <authorList>
            <consortium name="The Broad Institute Genome Sequencing Platform"/>
            <person name="Ma L.-J."/>
            <person name="Dead R."/>
            <person name="Young S.K."/>
            <person name="Zeng Q."/>
            <person name="Gargeya S."/>
            <person name="Fitzgerald M."/>
            <person name="Haas B."/>
            <person name="Abouelleil A."/>
            <person name="Alvarado L."/>
            <person name="Arachchi H.M."/>
            <person name="Berlin A."/>
            <person name="Brown A."/>
            <person name="Chapman S.B."/>
            <person name="Chen Z."/>
            <person name="Dunbar C."/>
            <person name="Freedman E."/>
            <person name="Gearin G."/>
            <person name="Gellesch M."/>
            <person name="Goldberg J."/>
            <person name="Griggs A."/>
            <person name="Gujja S."/>
            <person name="Heiman D."/>
            <person name="Howarth C."/>
            <person name="Larson L."/>
            <person name="Lui A."/>
            <person name="MacDonald P.J.P."/>
            <person name="Mehta T."/>
            <person name="Montmayeur A."/>
            <person name="Murphy C."/>
            <person name="Neiman D."/>
            <person name="Pearson M."/>
            <person name="Priest M."/>
            <person name="Roberts A."/>
            <person name="Saif S."/>
            <person name="Shea T."/>
            <person name="Shenoy N."/>
            <person name="Sisk P."/>
            <person name="Stolte C."/>
            <person name="Sykes S."/>
            <person name="Yandava C."/>
            <person name="Wortman J."/>
            <person name="Nusbaum C."/>
            <person name="Birren B."/>
        </authorList>
    </citation>
    <scope>NUCLEOTIDE SEQUENCE</scope>
    <source>
        <strain evidence="3">R3-111a-1</strain>
    </source>
</reference>
<dbReference type="RefSeq" id="XP_009221107.1">
    <property type="nucleotide sequence ID" value="XM_009222843.1"/>
</dbReference>
<sequence length="461" mass="50838">MDNQHFLDWLRAARRDRDGGSSARKRPRPSDSADIIDPPTPATMETIPDKRRRIGPSASHGGAGEDRTPRPRRPFSRAALSPKRSASFVDESSIRSHARSHASSSIMSEPSSNASARKIRRHVQLGPDPVKFMPFAEAGDNIPRALKELLLDFNKVEAGAVPIISHSRRDEIRRSEARVGVFENAFLSEGAGQGEVESPPLEDVLRIMRMANECAALRCDEHAWNCGVHFPLLRLAIPENSLLKIVPCTSARVSNKQFLPASVPNDKMVDFCLAIDPYWPLETEDSTPASVAVDEVRLSLSSYSISHTDYAPLAQYPIALSIAAKHQNGSGAEAEAQLGVWQTAQWKMLEAMVYSGLAPQGSDAGDIVGLAANPSPGACLEELGFLPGIYIVGHRWTFAATTRDPESGRTTLWTGKDFGSTSDALGIYRIIWCLRRIQKFLTEVYWPWYQKYVLDMEMSDG</sequence>
<gene>
    <name evidence="4" type="primary">20345502</name>
    <name evidence="3" type="ORF">GGTG_05044</name>
</gene>
<reference evidence="4" key="4">
    <citation type="journal article" date="2015" name="G3 (Bethesda)">
        <title>Genome sequences of three phytopathogenic species of the Magnaporthaceae family of fungi.</title>
        <authorList>
            <person name="Okagaki L.H."/>
            <person name="Nunes C.C."/>
            <person name="Sailsbery J."/>
            <person name="Clay B."/>
            <person name="Brown D."/>
            <person name="John T."/>
            <person name="Oh Y."/>
            <person name="Young N."/>
            <person name="Fitzgerald M."/>
            <person name="Haas B.J."/>
            <person name="Zeng Q."/>
            <person name="Young S."/>
            <person name="Adiconis X."/>
            <person name="Fan L."/>
            <person name="Levin J.Z."/>
            <person name="Mitchell T.K."/>
            <person name="Okubara P.A."/>
            <person name="Farman M.L."/>
            <person name="Kohn L.M."/>
            <person name="Birren B."/>
            <person name="Ma L.-J."/>
            <person name="Dean R.A."/>
        </authorList>
    </citation>
    <scope>NUCLEOTIDE SEQUENCE</scope>
    <source>
        <strain evidence="4">R3-111a-1</strain>
    </source>
</reference>
<evidence type="ECO:0000313" key="3">
    <source>
        <dbReference type="EMBL" id="EJT79962.1"/>
    </source>
</evidence>
<keyword evidence="5" id="KW-1185">Reference proteome</keyword>
<evidence type="ECO:0000259" key="2">
    <source>
        <dbReference type="Pfam" id="PF20516"/>
    </source>
</evidence>